<dbReference type="AlphaFoldDB" id="A0A7S4LBQ2"/>
<sequence>MYVWPLCKHCFVQSQRPPEHCDDGFAIPVVRNPHFVVAWWVTEASNGGFDARSKWTQRDQIHANNNTLSTPPHRPGHTLSLNIYVMNVVKGLKWQEGWEALPPAPSCGA</sequence>
<reference evidence="1" key="1">
    <citation type="submission" date="2021-01" db="EMBL/GenBank/DDBJ databases">
        <authorList>
            <person name="Corre E."/>
            <person name="Pelletier E."/>
            <person name="Niang G."/>
            <person name="Scheremetjew M."/>
            <person name="Finn R."/>
            <person name="Kale V."/>
            <person name="Holt S."/>
            <person name="Cochrane G."/>
            <person name="Meng A."/>
            <person name="Brown T."/>
            <person name="Cohen L."/>
        </authorList>
    </citation>
    <scope>NUCLEOTIDE SEQUENCE</scope>
    <source>
        <strain evidence="1">CCMP1594</strain>
    </source>
</reference>
<accession>A0A7S4LBQ2</accession>
<dbReference type="EMBL" id="HBJA01086130">
    <property type="protein sequence ID" value="CAE0818837.1"/>
    <property type="molecule type" value="Transcribed_RNA"/>
</dbReference>
<name>A0A7S4LBQ2_9EUGL</name>
<gene>
    <name evidence="1" type="ORF">EGYM00163_LOCUS30005</name>
</gene>
<proteinExistence type="predicted"/>
<protein>
    <submittedName>
        <fullName evidence="1">Uncharacterized protein</fullName>
    </submittedName>
</protein>
<evidence type="ECO:0000313" key="1">
    <source>
        <dbReference type="EMBL" id="CAE0818837.1"/>
    </source>
</evidence>
<organism evidence="1">
    <name type="scientific">Eutreptiella gymnastica</name>
    <dbReference type="NCBI Taxonomy" id="73025"/>
    <lineage>
        <taxon>Eukaryota</taxon>
        <taxon>Discoba</taxon>
        <taxon>Euglenozoa</taxon>
        <taxon>Euglenida</taxon>
        <taxon>Spirocuta</taxon>
        <taxon>Euglenophyceae</taxon>
        <taxon>Eutreptiales</taxon>
        <taxon>Eutreptiaceae</taxon>
        <taxon>Eutreptiella</taxon>
    </lineage>
</organism>